<feature type="region of interest" description="Disordered" evidence="1">
    <location>
        <begin position="90"/>
        <end position="120"/>
    </location>
</feature>
<dbReference type="OrthoDB" id="2210012at2759"/>
<name>A0A166Q182_9AGAM</name>
<dbReference type="Proteomes" id="UP000076532">
    <property type="component" value="Unassembled WGS sequence"/>
</dbReference>
<keyword evidence="3" id="KW-1185">Reference proteome</keyword>
<evidence type="ECO:0000256" key="1">
    <source>
        <dbReference type="SAM" id="MobiDB-lite"/>
    </source>
</evidence>
<sequence>MDTDWCLSCGQHTTTDAPYCSVACLSHDRPVLASSPSRVSSLHTLSSAASSSRPQSIVFHHIIDAARPTTSSPAGIRAWAASIPHAATPLDSYTPASTAPSSRAPSPRPAPSTHNPLPRATMARPKLMQPRPIAPSLCISTPRPVAAMPLPSHARPIRSQTPLSSLRRASIAGRLPSSSGSSLTESLPATPSSGSPGPAAVPASLTRPAHLFAAVRSWVRPKGFDDDDFLAEDEQEHEGWWAHDGKAPAPVHHVPQDASAARRIPTRRR</sequence>
<feature type="compositionally biased region" description="Basic and acidic residues" evidence="1">
    <location>
        <begin position="237"/>
        <end position="246"/>
    </location>
</feature>
<evidence type="ECO:0000313" key="3">
    <source>
        <dbReference type="Proteomes" id="UP000076532"/>
    </source>
</evidence>
<feature type="region of interest" description="Disordered" evidence="1">
    <location>
        <begin position="229"/>
        <end position="269"/>
    </location>
</feature>
<feature type="region of interest" description="Disordered" evidence="1">
    <location>
        <begin position="173"/>
        <end position="202"/>
    </location>
</feature>
<organism evidence="2 3">
    <name type="scientific">Athelia psychrophila</name>
    <dbReference type="NCBI Taxonomy" id="1759441"/>
    <lineage>
        <taxon>Eukaryota</taxon>
        <taxon>Fungi</taxon>
        <taxon>Dikarya</taxon>
        <taxon>Basidiomycota</taxon>
        <taxon>Agaricomycotina</taxon>
        <taxon>Agaricomycetes</taxon>
        <taxon>Agaricomycetidae</taxon>
        <taxon>Atheliales</taxon>
        <taxon>Atheliaceae</taxon>
        <taxon>Athelia</taxon>
    </lineage>
</organism>
<protein>
    <submittedName>
        <fullName evidence="2">Uncharacterized protein</fullName>
    </submittedName>
</protein>
<proteinExistence type="predicted"/>
<reference evidence="2 3" key="1">
    <citation type="journal article" date="2016" name="Mol. Biol. Evol.">
        <title>Comparative Genomics of Early-Diverging Mushroom-Forming Fungi Provides Insights into the Origins of Lignocellulose Decay Capabilities.</title>
        <authorList>
            <person name="Nagy L.G."/>
            <person name="Riley R."/>
            <person name="Tritt A."/>
            <person name="Adam C."/>
            <person name="Daum C."/>
            <person name="Floudas D."/>
            <person name="Sun H."/>
            <person name="Yadav J.S."/>
            <person name="Pangilinan J."/>
            <person name="Larsson K.H."/>
            <person name="Matsuura K."/>
            <person name="Barry K."/>
            <person name="Labutti K."/>
            <person name="Kuo R."/>
            <person name="Ohm R.A."/>
            <person name="Bhattacharya S.S."/>
            <person name="Shirouzu T."/>
            <person name="Yoshinaga Y."/>
            <person name="Martin F.M."/>
            <person name="Grigoriev I.V."/>
            <person name="Hibbett D.S."/>
        </authorList>
    </citation>
    <scope>NUCLEOTIDE SEQUENCE [LARGE SCALE GENOMIC DNA]</scope>
    <source>
        <strain evidence="2 3">CBS 109695</strain>
    </source>
</reference>
<feature type="compositionally biased region" description="Low complexity" evidence="1">
    <location>
        <begin position="175"/>
        <end position="202"/>
    </location>
</feature>
<evidence type="ECO:0000313" key="2">
    <source>
        <dbReference type="EMBL" id="KZP26656.1"/>
    </source>
</evidence>
<gene>
    <name evidence="2" type="ORF">FIBSPDRAFT_342377</name>
</gene>
<dbReference type="EMBL" id="KV417513">
    <property type="protein sequence ID" value="KZP26656.1"/>
    <property type="molecule type" value="Genomic_DNA"/>
</dbReference>
<accession>A0A166Q182</accession>
<feature type="compositionally biased region" description="Low complexity" evidence="1">
    <location>
        <begin position="94"/>
        <end position="105"/>
    </location>
</feature>
<dbReference type="AlphaFoldDB" id="A0A166Q182"/>